<sequence>MEMMKFLKRQVHKNPSRRNIWKLKRRL</sequence>
<accession>A0A0A9HB19</accession>
<name>A0A0A9HB19_ARUDO</name>
<protein>
    <submittedName>
        <fullName evidence="1">Uncharacterized protein</fullName>
    </submittedName>
</protein>
<evidence type="ECO:0000313" key="1">
    <source>
        <dbReference type="EMBL" id="JAE33952.1"/>
    </source>
</evidence>
<reference evidence="1" key="1">
    <citation type="submission" date="2014-09" db="EMBL/GenBank/DDBJ databases">
        <authorList>
            <person name="Magalhaes I.L.F."/>
            <person name="Oliveira U."/>
            <person name="Santos F.R."/>
            <person name="Vidigal T.H.D.A."/>
            <person name="Brescovit A.D."/>
            <person name="Santos A.J."/>
        </authorList>
    </citation>
    <scope>NUCLEOTIDE SEQUENCE</scope>
    <source>
        <tissue evidence="1">Shoot tissue taken approximately 20 cm above the soil surface</tissue>
    </source>
</reference>
<dbReference type="EMBL" id="GBRH01163944">
    <property type="protein sequence ID" value="JAE33952.1"/>
    <property type="molecule type" value="Transcribed_RNA"/>
</dbReference>
<organism evidence="1">
    <name type="scientific">Arundo donax</name>
    <name type="common">Giant reed</name>
    <name type="synonym">Donax arundinaceus</name>
    <dbReference type="NCBI Taxonomy" id="35708"/>
    <lineage>
        <taxon>Eukaryota</taxon>
        <taxon>Viridiplantae</taxon>
        <taxon>Streptophyta</taxon>
        <taxon>Embryophyta</taxon>
        <taxon>Tracheophyta</taxon>
        <taxon>Spermatophyta</taxon>
        <taxon>Magnoliopsida</taxon>
        <taxon>Liliopsida</taxon>
        <taxon>Poales</taxon>
        <taxon>Poaceae</taxon>
        <taxon>PACMAD clade</taxon>
        <taxon>Arundinoideae</taxon>
        <taxon>Arundineae</taxon>
        <taxon>Arundo</taxon>
    </lineage>
</organism>
<proteinExistence type="predicted"/>
<dbReference type="AlphaFoldDB" id="A0A0A9HB19"/>
<reference evidence="1" key="2">
    <citation type="journal article" date="2015" name="Data Brief">
        <title>Shoot transcriptome of the giant reed, Arundo donax.</title>
        <authorList>
            <person name="Barrero R.A."/>
            <person name="Guerrero F.D."/>
            <person name="Moolhuijzen P."/>
            <person name="Goolsby J.A."/>
            <person name="Tidwell J."/>
            <person name="Bellgard S.E."/>
            <person name="Bellgard M.I."/>
        </authorList>
    </citation>
    <scope>NUCLEOTIDE SEQUENCE</scope>
    <source>
        <tissue evidence="1">Shoot tissue taken approximately 20 cm above the soil surface</tissue>
    </source>
</reference>